<evidence type="ECO:0000313" key="2">
    <source>
        <dbReference type="Proteomes" id="UP000484076"/>
    </source>
</evidence>
<dbReference type="RefSeq" id="WP_152825161.1">
    <property type="nucleotide sequence ID" value="NZ_WHUT02000014.1"/>
</dbReference>
<keyword evidence="2" id="KW-1185">Reference proteome</keyword>
<gene>
    <name evidence="1" type="ORF">GEU84_018175</name>
</gene>
<organism evidence="1 2">
    <name type="scientific">Fertoeibacter niger</name>
    <dbReference type="NCBI Taxonomy" id="2656921"/>
    <lineage>
        <taxon>Bacteria</taxon>
        <taxon>Pseudomonadati</taxon>
        <taxon>Pseudomonadota</taxon>
        <taxon>Alphaproteobacteria</taxon>
        <taxon>Rhodobacterales</taxon>
        <taxon>Paracoccaceae</taxon>
        <taxon>Fertoeibacter</taxon>
    </lineage>
</organism>
<comment type="caution">
    <text evidence="1">The sequence shown here is derived from an EMBL/GenBank/DDBJ whole genome shotgun (WGS) entry which is preliminary data.</text>
</comment>
<dbReference type="Proteomes" id="UP000484076">
    <property type="component" value="Unassembled WGS sequence"/>
</dbReference>
<protein>
    <submittedName>
        <fullName evidence="1">Uncharacterized protein</fullName>
    </submittedName>
</protein>
<evidence type="ECO:0000313" key="1">
    <source>
        <dbReference type="EMBL" id="NUB46323.1"/>
    </source>
</evidence>
<sequence>MVVKISPNSKIFAELVSLNPWSSALWEERAALIGQRKWNMKYRNQAGNGATLEWSKRFMAARTAATRTRLEGSTAGWNAWSKSTADLLSLLRGRTDYPLYMIGSQSGSEEMPDYSFSFFLADVHLLADAELSNETFSEDVDISGYSFPASLWA</sequence>
<proteinExistence type="predicted"/>
<name>A0A8X8GXV9_9RHOB</name>
<dbReference type="AlphaFoldDB" id="A0A8X8GXV9"/>
<dbReference type="EMBL" id="WHUT02000014">
    <property type="protein sequence ID" value="NUB46323.1"/>
    <property type="molecule type" value="Genomic_DNA"/>
</dbReference>
<accession>A0A8X8GXV9</accession>
<reference evidence="1" key="1">
    <citation type="submission" date="2020-05" db="EMBL/GenBank/DDBJ databases">
        <title>Fertoebacter nigrum gen. nov., sp. nov., a new member of the family Rhodobacteraceae.</title>
        <authorList>
            <person name="Szuroczki S."/>
            <person name="Abbaszade G."/>
            <person name="Buni D."/>
            <person name="Schumann P."/>
            <person name="Toth E."/>
        </authorList>
    </citation>
    <scope>NUCLEOTIDE SEQUENCE</scope>
    <source>
        <strain evidence="1">RG-N-1a</strain>
    </source>
</reference>